<name>A0AA90NNL4_9GAMM</name>
<accession>A0AA90NNL4</accession>
<dbReference type="Gene3D" id="3.30.360.10">
    <property type="entry name" value="Dihydrodipicolinate Reductase, domain 2"/>
    <property type="match status" value="1"/>
</dbReference>
<comment type="caution">
    <text evidence="1">The sequence shown here is derived from an EMBL/GenBank/DDBJ whole genome shotgun (WGS) entry which is preliminary data.</text>
</comment>
<gene>
    <name evidence="1" type="ORF">QS748_13435</name>
</gene>
<organism evidence="1 2">
    <name type="scientific">Candidatus Endonucleibacter bathymodioli</name>
    <dbReference type="NCBI Taxonomy" id="539814"/>
    <lineage>
        <taxon>Bacteria</taxon>
        <taxon>Pseudomonadati</taxon>
        <taxon>Pseudomonadota</taxon>
        <taxon>Gammaproteobacteria</taxon>
        <taxon>Oceanospirillales</taxon>
        <taxon>Endozoicomonadaceae</taxon>
        <taxon>Candidatus Endonucleibacter</taxon>
    </lineage>
</organism>
<evidence type="ECO:0000313" key="1">
    <source>
        <dbReference type="EMBL" id="MDP0590123.1"/>
    </source>
</evidence>
<protein>
    <recommendedName>
        <fullName evidence="3">Gfo/Idh/MocA-like oxidoreductase C-terminal domain-containing protein</fullName>
    </recommendedName>
</protein>
<proteinExistence type="predicted"/>
<dbReference type="AlphaFoldDB" id="A0AA90NNL4"/>
<evidence type="ECO:0000313" key="2">
    <source>
        <dbReference type="Proteomes" id="UP001178148"/>
    </source>
</evidence>
<dbReference type="EMBL" id="JASXSV010000031">
    <property type="protein sequence ID" value="MDP0590123.1"/>
    <property type="molecule type" value="Genomic_DNA"/>
</dbReference>
<reference evidence="1 2" key="1">
    <citation type="journal article" date="2023" name="bioRxiv">
        <title>An intranuclear bacterial parasite of deep-sea mussels expresses apoptosis inhibitors acquired from its host.</title>
        <authorList>
            <person name="Gonzalez Porras M.A."/>
            <person name="Assie A."/>
            <person name="Tietjen M."/>
            <person name="Violette M."/>
            <person name="Kleiner M."/>
            <person name="Gruber-Vodicka H."/>
            <person name="Dubilier N."/>
            <person name="Leisch N."/>
        </authorList>
    </citation>
    <scope>NUCLEOTIDE SEQUENCE [LARGE SCALE GENOMIC DNA]</scope>
    <source>
        <strain evidence="1">IAP13</strain>
    </source>
</reference>
<sequence>MRVFGDRGAAEWCQANPEDLSFCDEYGRKMLLDRASPEIEIANQLRYTRFKAGHPAGFIEAFANYYCDIADTLEKYLQDRKPLDHENVFGVSDSVGCMHMLEAISDSSANSGWIKVQ</sequence>
<dbReference type="Proteomes" id="UP001178148">
    <property type="component" value="Unassembled WGS sequence"/>
</dbReference>
<keyword evidence="2" id="KW-1185">Reference proteome</keyword>
<evidence type="ECO:0008006" key="3">
    <source>
        <dbReference type="Google" id="ProtNLM"/>
    </source>
</evidence>